<dbReference type="STRING" id="561720.SAMN06275492_12829"/>
<gene>
    <name evidence="1" type="ORF">SAMN06275492_12829</name>
</gene>
<protein>
    <submittedName>
        <fullName evidence="1">Uncharacterized protein</fullName>
    </submittedName>
</protein>
<evidence type="ECO:0000313" key="2">
    <source>
        <dbReference type="Proteomes" id="UP000193355"/>
    </source>
</evidence>
<dbReference type="AlphaFoldDB" id="A0A1X7KIA2"/>
<accession>A0A1X7KIA2</accession>
<sequence length="152" mass="16970">MFSRKGLTPKKIDELIKYGKEPEGLTTDLAVIACQEAFATLSDTEARHIAQSTIIRSLLRDLGMVSVITAGGVRAYRDFDSLSSRELLQIRSQANSQIHQGRKKFEMATDKIKKVAEAAAKDKAKGQGRFFTPEEIIRQVERELQQGQTDAM</sequence>
<dbReference type="RefSeq" id="WP_085545188.1">
    <property type="nucleotide sequence ID" value="NZ_FXBB01000028.1"/>
</dbReference>
<keyword evidence="2" id="KW-1185">Reference proteome</keyword>
<proteinExistence type="predicted"/>
<dbReference type="Proteomes" id="UP000193355">
    <property type="component" value="Unassembled WGS sequence"/>
</dbReference>
<dbReference type="EMBL" id="FXBB01000028">
    <property type="protein sequence ID" value="SMG40802.1"/>
    <property type="molecule type" value="Genomic_DNA"/>
</dbReference>
<name>A0A1X7KIA2_9BACT</name>
<evidence type="ECO:0000313" key="1">
    <source>
        <dbReference type="EMBL" id="SMG40802.1"/>
    </source>
</evidence>
<reference evidence="2" key="1">
    <citation type="submission" date="2017-04" db="EMBL/GenBank/DDBJ databases">
        <authorList>
            <person name="Varghese N."/>
            <person name="Submissions S."/>
        </authorList>
    </citation>
    <scope>NUCLEOTIDE SEQUENCE [LARGE SCALE GENOMIC DNA]</scope>
    <source>
        <strain evidence="2">USBA 82</strain>
    </source>
</reference>
<organism evidence="1 2">
    <name type="scientific">Dethiosulfovibrio salsuginis</name>
    <dbReference type="NCBI Taxonomy" id="561720"/>
    <lineage>
        <taxon>Bacteria</taxon>
        <taxon>Thermotogati</taxon>
        <taxon>Synergistota</taxon>
        <taxon>Synergistia</taxon>
        <taxon>Synergistales</taxon>
        <taxon>Dethiosulfovibrionaceae</taxon>
        <taxon>Dethiosulfovibrio</taxon>
    </lineage>
</organism>